<dbReference type="EMBL" id="JAHXZN010000002">
    <property type="protein sequence ID" value="MBW6531007.1"/>
    <property type="molecule type" value="Genomic_DNA"/>
</dbReference>
<keyword evidence="1" id="KW-0812">Transmembrane</keyword>
<evidence type="ECO:0000256" key="1">
    <source>
        <dbReference type="SAM" id="Phobius"/>
    </source>
</evidence>
<protein>
    <recommendedName>
        <fullName evidence="4">DUF2029 domain-containing protein</fullName>
    </recommendedName>
</protein>
<feature type="transmembrane region" description="Helical" evidence="1">
    <location>
        <begin position="259"/>
        <end position="287"/>
    </location>
</feature>
<sequence length="357" mass="37155">MPAPLSCPVPPPPRAIARLLLAATMMLIAIGLLSPDPPTTRPAATAASGDAALYRAIDRRVAAGQHYYAATAAEHRTRDFPLRPFVAVRLPTRAWFYRLVGAEGALWVLRALALLAALATACRLRAAVGPRLLWGAASAIAAASSLPLATAVVALWPECWAGLLVALSLASRDRHHWRVAALLGLAAALFRELALPYLVAMAFAAALERRRGEALGWAAVATAAVAALAVHASAVAAILRPGDAVSQGWIRAGGWSFDLAMAGATTPLALAPTAIVAVLVPLALYGWASAPGGYARRVTLTLVTLLLPTLLIGRPENSYWGLMLAPVWLAGLPLAFTAMVRAIAPAATATRQLAVAC</sequence>
<feature type="transmembrane region" description="Helical" evidence="1">
    <location>
        <begin position="214"/>
        <end position="239"/>
    </location>
</feature>
<feature type="transmembrane region" description="Helical" evidence="1">
    <location>
        <begin position="177"/>
        <end position="207"/>
    </location>
</feature>
<evidence type="ECO:0008006" key="4">
    <source>
        <dbReference type="Google" id="ProtNLM"/>
    </source>
</evidence>
<keyword evidence="1" id="KW-0472">Membrane</keyword>
<keyword evidence="3" id="KW-1185">Reference proteome</keyword>
<reference evidence="2 3" key="1">
    <citation type="submission" date="2021-07" db="EMBL/GenBank/DDBJ databases">
        <title>Sphingomonas sp.</title>
        <authorList>
            <person name="Feng G."/>
            <person name="Li J."/>
            <person name="Pan M."/>
        </authorList>
    </citation>
    <scope>NUCLEOTIDE SEQUENCE [LARGE SCALE GENOMIC DNA]</scope>
    <source>
        <strain evidence="2 3">RRHST34</strain>
    </source>
</reference>
<evidence type="ECO:0000313" key="3">
    <source>
        <dbReference type="Proteomes" id="UP000759103"/>
    </source>
</evidence>
<evidence type="ECO:0000313" key="2">
    <source>
        <dbReference type="EMBL" id="MBW6531007.1"/>
    </source>
</evidence>
<name>A0ABS7BN30_9SPHN</name>
<gene>
    <name evidence="2" type="ORF">KZ820_09705</name>
</gene>
<feature type="transmembrane region" description="Helical" evidence="1">
    <location>
        <begin position="15"/>
        <end position="33"/>
    </location>
</feature>
<feature type="transmembrane region" description="Helical" evidence="1">
    <location>
        <begin position="294"/>
        <end position="313"/>
    </location>
</feature>
<comment type="caution">
    <text evidence="2">The sequence shown here is derived from an EMBL/GenBank/DDBJ whole genome shotgun (WGS) entry which is preliminary data.</text>
</comment>
<proteinExistence type="predicted"/>
<keyword evidence="1" id="KW-1133">Transmembrane helix</keyword>
<feature type="transmembrane region" description="Helical" evidence="1">
    <location>
        <begin position="132"/>
        <end position="157"/>
    </location>
</feature>
<organism evidence="2 3">
    <name type="scientific">Sphingomonas citri</name>
    <dbReference type="NCBI Taxonomy" id="2862499"/>
    <lineage>
        <taxon>Bacteria</taxon>
        <taxon>Pseudomonadati</taxon>
        <taxon>Pseudomonadota</taxon>
        <taxon>Alphaproteobacteria</taxon>
        <taxon>Sphingomonadales</taxon>
        <taxon>Sphingomonadaceae</taxon>
        <taxon>Sphingomonas</taxon>
    </lineage>
</organism>
<accession>A0ABS7BN30</accession>
<dbReference type="RefSeq" id="WP_219748415.1">
    <property type="nucleotide sequence ID" value="NZ_JAHXZN010000002.1"/>
</dbReference>
<feature type="transmembrane region" description="Helical" evidence="1">
    <location>
        <begin position="319"/>
        <end position="344"/>
    </location>
</feature>
<dbReference type="Proteomes" id="UP000759103">
    <property type="component" value="Unassembled WGS sequence"/>
</dbReference>